<dbReference type="InterPro" id="IPR029044">
    <property type="entry name" value="Nucleotide-diphossugar_trans"/>
</dbReference>
<dbReference type="AlphaFoldDB" id="A0A6V8LDY6"/>
<dbReference type="EMBL" id="BLPG01000001">
    <property type="protein sequence ID" value="GFJ93011.1"/>
    <property type="molecule type" value="Genomic_DNA"/>
</dbReference>
<dbReference type="Pfam" id="PF12804">
    <property type="entry name" value="NTP_transf_3"/>
    <property type="match status" value="1"/>
</dbReference>
<evidence type="ECO:0000313" key="3">
    <source>
        <dbReference type="Proteomes" id="UP000482960"/>
    </source>
</evidence>
<evidence type="ECO:0000259" key="1">
    <source>
        <dbReference type="Pfam" id="PF12804"/>
    </source>
</evidence>
<protein>
    <recommendedName>
        <fullName evidence="1">MobA-like NTP transferase domain-containing protein</fullName>
    </recommendedName>
</protein>
<comment type="caution">
    <text evidence="2">The sequence shown here is derived from an EMBL/GenBank/DDBJ whole genome shotgun (WGS) entry which is preliminary data.</text>
</comment>
<gene>
    <name evidence="2" type="ORF">Prum_066530</name>
</gene>
<sequence>MGVKCIAGMVIAAGGGRRIGGPEALLRTGGTPLVDRAVDTVRAAGCAPIVVVLGAAADEVRAAAELADASVVVDKAWGTGIGSSLRVGLNALTDVEADAVVVVPVDMPGVTTHAVRRVAALPYPDVLVCATYDGRRSYPMLFGRRHWSGISTVAHADVGARPYLLAHKHEVLDVACDRIADGARLDGPEAVAAFKLTIPAQRSRA</sequence>
<dbReference type="SUPFAM" id="SSF53448">
    <property type="entry name" value="Nucleotide-diphospho-sugar transferases"/>
    <property type="match status" value="1"/>
</dbReference>
<dbReference type="Gene3D" id="3.90.550.10">
    <property type="entry name" value="Spore Coat Polysaccharide Biosynthesis Protein SpsA, Chain A"/>
    <property type="match status" value="1"/>
</dbReference>
<dbReference type="GO" id="GO:0016779">
    <property type="term" value="F:nucleotidyltransferase activity"/>
    <property type="evidence" value="ECO:0007669"/>
    <property type="project" value="UniProtKB-ARBA"/>
</dbReference>
<reference evidence="2 3" key="2">
    <citation type="submission" date="2020-03" db="EMBL/GenBank/DDBJ databases">
        <authorList>
            <person name="Ichikawa N."/>
            <person name="Kimura A."/>
            <person name="Kitahashi Y."/>
            <person name="Uohara A."/>
        </authorList>
    </citation>
    <scope>NUCLEOTIDE SEQUENCE [LARGE SCALE GENOMIC DNA]</scope>
    <source>
        <strain evidence="2 3">NBRC 108638</strain>
    </source>
</reference>
<name>A0A6V8LDY6_9ACTN</name>
<dbReference type="Proteomes" id="UP000482960">
    <property type="component" value="Unassembled WGS sequence"/>
</dbReference>
<dbReference type="PANTHER" id="PTHR43777">
    <property type="entry name" value="MOLYBDENUM COFACTOR CYTIDYLYLTRANSFERASE"/>
    <property type="match status" value="1"/>
</dbReference>
<reference evidence="2 3" key="1">
    <citation type="submission" date="2020-03" db="EMBL/GenBank/DDBJ databases">
        <title>Whole genome shotgun sequence of Phytohabitans rumicis NBRC 108638.</title>
        <authorList>
            <person name="Komaki H."/>
            <person name="Tamura T."/>
        </authorList>
    </citation>
    <scope>NUCLEOTIDE SEQUENCE [LARGE SCALE GENOMIC DNA]</scope>
    <source>
        <strain evidence="2 3">NBRC 108638</strain>
    </source>
</reference>
<proteinExistence type="predicted"/>
<organism evidence="2 3">
    <name type="scientific">Phytohabitans rumicis</name>
    <dbReference type="NCBI Taxonomy" id="1076125"/>
    <lineage>
        <taxon>Bacteria</taxon>
        <taxon>Bacillati</taxon>
        <taxon>Actinomycetota</taxon>
        <taxon>Actinomycetes</taxon>
        <taxon>Micromonosporales</taxon>
        <taxon>Micromonosporaceae</taxon>
    </lineage>
</organism>
<keyword evidence="3" id="KW-1185">Reference proteome</keyword>
<dbReference type="InterPro" id="IPR025877">
    <property type="entry name" value="MobA-like_NTP_Trfase"/>
</dbReference>
<evidence type="ECO:0000313" key="2">
    <source>
        <dbReference type="EMBL" id="GFJ93011.1"/>
    </source>
</evidence>
<dbReference type="PANTHER" id="PTHR43777:SF1">
    <property type="entry name" value="MOLYBDENUM COFACTOR CYTIDYLYLTRANSFERASE"/>
    <property type="match status" value="1"/>
</dbReference>
<feature type="domain" description="MobA-like NTP transferase" evidence="1">
    <location>
        <begin position="8"/>
        <end position="167"/>
    </location>
</feature>
<accession>A0A6V8LDY6</accession>